<reference evidence="2" key="2">
    <citation type="journal article" date="2007" name="Science">
        <title>Draft genome sequence of the sexually transmitted pathogen Trichomonas vaginalis.</title>
        <authorList>
            <person name="Carlton J.M."/>
            <person name="Hirt R.P."/>
            <person name="Silva J.C."/>
            <person name="Delcher A.L."/>
            <person name="Schatz M."/>
            <person name="Zhao Q."/>
            <person name="Wortman J.R."/>
            <person name="Bidwell S.L."/>
            <person name="Alsmark U.C.M."/>
            <person name="Besteiro S."/>
            <person name="Sicheritz-Ponten T."/>
            <person name="Noel C.J."/>
            <person name="Dacks J.B."/>
            <person name="Foster P.G."/>
            <person name="Simillion C."/>
            <person name="Van de Peer Y."/>
            <person name="Miranda-Saavedra D."/>
            <person name="Barton G.J."/>
            <person name="Westrop G.D."/>
            <person name="Mueller S."/>
            <person name="Dessi D."/>
            <person name="Fiori P.L."/>
            <person name="Ren Q."/>
            <person name="Paulsen I."/>
            <person name="Zhang H."/>
            <person name="Bastida-Corcuera F.D."/>
            <person name="Simoes-Barbosa A."/>
            <person name="Brown M.T."/>
            <person name="Hayes R.D."/>
            <person name="Mukherjee M."/>
            <person name="Okumura C.Y."/>
            <person name="Schneider R."/>
            <person name="Smith A.J."/>
            <person name="Vanacova S."/>
            <person name="Villalvazo M."/>
            <person name="Haas B.J."/>
            <person name="Pertea M."/>
            <person name="Feldblyum T.V."/>
            <person name="Utterback T.R."/>
            <person name="Shu C.L."/>
            <person name="Osoegawa K."/>
            <person name="de Jong P.J."/>
            <person name="Hrdy I."/>
            <person name="Horvathova L."/>
            <person name="Zubacova Z."/>
            <person name="Dolezal P."/>
            <person name="Malik S.B."/>
            <person name="Logsdon J.M. Jr."/>
            <person name="Henze K."/>
            <person name="Gupta A."/>
            <person name="Wang C.C."/>
            <person name="Dunne R.L."/>
            <person name="Upcroft J.A."/>
            <person name="Upcroft P."/>
            <person name="White O."/>
            <person name="Salzberg S.L."/>
            <person name="Tang P."/>
            <person name="Chiu C.-H."/>
            <person name="Lee Y.-S."/>
            <person name="Embley T.M."/>
            <person name="Coombs G.H."/>
            <person name="Mottram J.C."/>
            <person name="Tachezy J."/>
            <person name="Fraser-Liggett C.M."/>
            <person name="Johnson P.J."/>
        </authorList>
    </citation>
    <scope>NUCLEOTIDE SEQUENCE [LARGE SCALE GENOMIC DNA]</scope>
    <source>
        <strain evidence="2">G3</strain>
    </source>
</reference>
<dbReference type="SUPFAM" id="SSF53474">
    <property type="entry name" value="alpha/beta-Hydrolases"/>
    <property type="match status" value="1"/>
</dbReference>
<dbReference type="GO" id="GO:0019433">
    <property type="term" value="P:triglyceride catabolic process"/>
    <property type="evidence" value="ECO:0000318"/>
    <property type="project" value="GO_Central"/>
</dbReference>
<proteinExistence type="predicted"/>
<dbReference type="OrthoDB" id="8119704at2759"/>
<dbReference type="VEuPathDB" id="TrichDB:TVAG_401580"/>
<dbReference type="InterPro" id="IPR000073">
    <property type="entry name" value="AB_hydrolase_1"/>
</dbReference>
<feature type="domain" description="AB hydrolase-1" evidence="1">
    <location>
        <begin position="34"/>
        <end position="270"/>
    </location>
</feature>
<gene>
    <name evidence="2" type="ORF">TVAG_401580</name>
</gene>
<dbReference type="Gene3D" id="3.40.50.1820">
    <property type="entry name" value="alpha/beta hydrolase"/>
    <property type="match status" value="1"/>
</dbReference>
<dbReference type="InterPro" id="IPR050228">
    <property type="entry name" value="Carboxylesterase_BioH"/>
</dbReference>
<protein>
    <submittedName>
        <fullName evidence="2">Clan SC, family S33, methylesterase-like serine peptidase</fullName>
    </submittedName>
</protein>
<dbReference type="EMBL" id="DS113381">
    <property type="protein sequence ID" value="EAY08304.1"/>
    <property type="molecule type" value="Genomic_DNA"/>
</dbReference>
<dbReference type="PRINTS" id="PR00111">
    <property type="entry name" value="ABHYDROLASE"/>
</dbReference>
<keyword evidence="3" id="KW-1185">Reference proteome</keyword>
<organism evidence="2 3">
    <name type="scientific">Trichomonas vaginalis (strain ATCC PRA-98 / G3)</name>
    <dbReference type="NCBI Taxonomy" id="412133"/>
    <lineage>
        <taxon>Eukaryota</taxon>
        <taxon>Metamonada</taxon>
        <taxon>Parabasalia</taxon>
        <taxon>Trichomonadida</taxon>
        <taxon>Trichomonadidae</taxon>
        <taxon>Trichomonas</taxon>
    </lineage>
</organism>
<sequence>MEFPSQSQFFFNSPKGKIHYRWYRSSNESSCVCVLPGFSFPASLYHNFALGLYESGYSVIVVDYWGRGHTSAQRDDEYTLESNRSLVVSLLEHLSVNKCTFVGFSYGCAVAALIAATKNEIVNKIVLCSPFHCNGEPITPLQQLTLSIPILGNLVFKFSARRNVPFSLENQISERPNKKELIDTISPHIIQHSISRSSEITQSIGSFDLSQVERAIAGLVDINKQILVLCGSKDKIIHVEQCQVWWSKWVPNSSFLLIPNSGHLIFLEEPAATLAAIKQFLK</sequence>
<dbReference type="RefSeq" id="XP_001320527.1">
    <property type="nucleotide sequence ID" value="XM_001320492.1"/>
</dbReference>
<evidence type="ECO:0000259" key="1">
    <source>
        <dbReference type="Pfam" id="PF00561"/>
    </source>
</evidence>
<dbReference type="KEGG" id="tva:4766202"/>
<dbReference type="AlphaFoldDB" id="A2EGC5"/>
<dbReference type="Proteomes" id="UP000001542">
    <property type="component" value="Unassembled WGS sequence"/>
</dbReference>
<accession>A2EGC5</accession>
<dbReference type="PANTHER" id="PTHR43194:SF2">
    <property type="entry name" value="PEROXISOMAL MEMBRANE PROTEIN LPX1"/>
    <property type="match status" value="1"/>
</dbReference>
<dbReference type="InterPro" id="IPR029058">
    <property type="entry name" value="AB_hydrolase_fold"/>
</dbReference>
<dbReference type="Pfam" id="PF00561">
    <property type="entry name" value="Abhydrolase_1"/>
    <property type="match status" value="1"/>
</dbReference>
<dbReference type="VEuPathDB" id="TrichDB:TVAGG3_0131100"/>
<dbReference type="STRING" id="5722.A2EGC5"/>
<evidence type="ECO:0000313" key="2">
    <source>
        <dbReference type="EMBL" id="EAY08304.1"/>
    </source>
</evidence>
<dbReference type="SMR" id="A2EGC5"/>
<dbReference type="PANTHER" id="PTHR43194">
    <property type="entry name" value="HYDROLASE ALPHA/BETA FOLD FAMILY"/>
    <property type="match status" value="1"/>
</dbReference>
<dbReference type="GO" id="GO:0004806">
    <property type="term" value="F:triacylglycerol lipase activity"/>
    <property type="evidence" value="ECO:0000318"/>
    <property type="project" value="GO_Central"/>
</dbReference>
<dbReference type="InParanoid" id="A2EGC5"/>
<evidence type="ECO:0000313" key="3">
    <source>
        <dbReference type="Proteomes" id="UP000001542"/>
    </source>
</evidence>
<name>A2EGC5_TRIV3</name>
<reference evidence="2" key="1">
    <citation type="submission" date="2006-10" db="EMBL/GenBank/DDBJ databases">
        <authorList>
            <person name="Amadeo P."/>
            <person name="Zhao Q."/>
            <person name="Wortman J."/>
            <person name="Fraser-Liggett C."/>
            <person name="Carlton J."/>
        </authorList>
    </citation>
    <scope>NUCLEOTIDE SEQUENCE</scope>
    <source>
        <strain evidence="2">G3</strain>
    </source>
</reference>